<sequence length="295" mass="34442">MSDYFYLPQDLFVEILVRLPIQDLVKSTAVCKSWNSLIKNPNFISTHHGKTVSSSNSRRLLLFRLCTENPSWTMGIVEHYSLRYDDEDVDEYKQLHFPYNKFRRVRTCYRVDRTCFRVVGTCNGNEPDRSRNLVLAFDVSQQVFSEMPLPHHLSNAFDIHTKQLLRYRQSSIAIMTWEWEASLQIELWVMKEYGVATSWTKVFTEAAESVHRVLFLRQEDEQVFVTMKGGWIASLDIKTKHSEAFGVRSFQSLEPYIVVDSYVETLVLLDKCCNPRWDVISIDEDPETEADAISD</sequence>
<dbReference type="SMART" id="SM00256">
    <property type="entry name" value="FBOX"/>
    <property type="match status" value="1"/>
</dbReference>
<accession>A0A1R3K954</accession>
<dbReference type="EMBL" id="AWUE01014462">
    <property type="protein sequence ID" value="OMP03625.1"/>
    <property type="molecule type" value="Genomic_DNA"/>
</dbReference>
<dbReference type="PANTHER" id="PTHR31672:SF13">
    <property type="entry name" value="F-BOX PROTEIN CPR30-LIKE"/>
    <property type="match status" value="1"/>
</dbReference>
<keyword evidence="3" id="KW-1185">Reference proteome</keyword>
<dbReference type="Gene3D" id="1.20.1280.50">
    <property type="match status" value="1"/>
</dbReference>
<dbReference type="Pfam" id="PF00646">
    <property type="entry name" value="F-box"/>
    <property type="match status" value="1"/>
</dbReference>
<comment type="caution">
    <text evidence="2">The sequence shown here is derived from an EMBL/GenBank/DDBJ whole genome shotgun (WGS) entry which is preliminary data.</text>
</comment>
<dbReference type="Proteomes" id="UP000187203">
    <property type="component" value="Unassembled WGS sequence"/>
</dbReference>
<organism evidence="2 3">
    <name type="scientific">Corchorus olitorius</name>
    <dbReference type="NCBI Taxonomy" id="93759"/>
    <lineage>
        <taxon>Eukaryota</taxon>
        <taxon>Viridiplantae</taxon>
        <taxon>Streptophyta</taxon>
        <taxon>Embryophyta</taxon>
        <taxon>Tracheophyta</taxon>
        <taxon>Spermatophyta</taxon>
        <taxon>Magnoliopsida</taxon>
        <taxon>eudicotyledons</taxon>
        <taxon>Gunneridae</taxon>
        <taxon>Pentapetalae</taxon>
        <taxon>rosids</taxon>
        <taxon>malvids</taxon>
        <taxon>Malvales</taxon>
        <taxon>Malvaceae</taxon>
        <taxon>Grewioideae</taxon>
        <taxon>Apeibeae</taxon>
        <taxon>Corchorus</taxon>
    </lineage>
</organism>
<dbReference type="AlphaFoldDB" id="A0A1R3K954"/>
<dbReference type="OrthoDB" id="5314306at2759"/>
<evidence type="ECO:0000313" key="3">
    <source>
        <dbReference type="Proteomes" id="UP000187203"/>
    </source>
</evidence>
<dbReference type="PROSITE" id="PS50181">
    <property type="entry name" value="FBOX"/>
    <property type="match status" value="1"/>
</dbReference>
<evidence type="ECO:0000259" key="1">
    <source>
        <dbReference type="PROSITE" id="PS50181"/>
    </source>
</evidence>
<dbReference type="PANTHER" id="PTHR31672">
    <property type="entry name" value="BNACNNG10540D PROTEIN"/>
    <property type="match status" value="1"/>
</dbReference>
<reference evidence="3" key="1">
    <citation type="submission" date="2013-09" db="EMBL/GenBank/DDBJ databases">
        <title>Corchorus olitorius genome sequencing.</title>
        <authorList>
            <person name="Alam M."/>
            <person name="Haque M.S."/>
            <person name="Islam M.S."/>
            <person name="Emdad E.M."/>
            <person name="Islam M.M."/>
            <person name="Ahmed B."/>
            <person name="Halim A."/>
            <person name="Hossen Q.M.M."/>
            <person name="Hossain M.Z."/>
            <person name="Ahmed R."/>
            <person name="Khan M.M."/>
            <person name="Islam R."/>
            <person name="Rashid M.M."/>
            <person name="Khan S.A."/>
            <person name="Rahman M.S."/>
            <person name="Alam M."/>
            <person name="Yahiya A.S."/>
            <person name="Khan M.S."/>
            <person name="Azam M.S."/>
            <person name="Haque T."/>
            <person name="Lashkar M.Z.H."/>
            <person name="Akhand A.I."/>
            <person name="Morshed G."/>
            <person name="Roy S."/>
            <person name="Uddin K.S."/>
            <person name="Rabeya T."/>
            <person name="Hossain A.S."/>
            <person name="Chowdhury A."/>
            <person name="Snigdha A.R."/>
            <person name="Mortoza M.S."/>
            <person name="Matin S.A."/>
            <person name="Hoque S.M.E."/>
            <person name="Islam M.K."/>
            <person name="Roy D.K."/>
            <person name="Haider R."/>
            <person name="Moosa M.M."/>
            <person name="Elias S.M."/>
            <person name="Hasan A.M."/>
            <person name="Jahan S."/>
            <person name="Shafiuddin M."/>
            <person name="Mahmood N."/>
            <person name="Shommy N.S."/>
        </authorList>
    </citation>
    <scope>NUCLEOTIDE SEQUENCE [LARGE SCALE GENOMIC DNA]</scope>
    <source>
        <strain evidence="3">cv. O-4</strain>
    </source>
</reference>
<dbReference type="InterPro" id="IPR036047">
    <property type="entry name" value="F-box-like_dom_sf"/>
</dbReference>
<name>A0A1R3K954_9ROSI</name>
<gene>
    <name evidence="2" type="ORF">COLO4_10295</name>
</gene>
<feature type="domain" description="F-box" evidence="1">
    <location>
        <begin position="1"/>
        <end position="47"/>
    </location>
</feature>
<evidence type="ECO:0000313" key="2">
    <source>
        <dbReference type="EMBL" id="OMP03625.1"/>
    </source>
</evidence>
<protein>
    <recommendedName>
        <fullName evidence="1">F-box domain-containing protein</fullName>
    </recommendedName>
</protein>
<proteinExistence type="predicted"/>
<dbReference type="SUPFAM" id="SSF81383">
    <property type="entry name" value="F-box domain"/>
    <property type="match status" value="1"/>
</dbReference>
<dbReference type="InterPro" id="IPR050796">
    <property type="entry name" value="SCF_F-box_component"/>
</dbReference>
<dbReference type="CDD" id="cd22157">
    <property type="entry name" value="F-box_AtFBW1-like"/>
    <property type="match status" value="1"/>
</dbReference>
<dbReference type="InterPro" id="IPR001810">
    <property type="entry name" value="F-box_dom"/>
</dbReference>